<dbReference type="GO" id="GO:0008664">
    <property type="term" value="F:RNA 2',3'-cyclic 3'-phosphodiesterase activity"/>
    <property type="evidence" value="ECO:0007669"/>
    <property type="project" value="UniProtKB-EC"/>
</dbReference>
<dbReference type="Proteomes" id="UP000503640">
    <property type="component" value="Unassembled WGS sequence"/>
</dbReference>
<evidence type="ECO:0000313" key="4">
    <source>
        <dbReference type="EMBL" id="GEJ55796.1"/>
    </source>
</evidence>
<dbReference type="EMBL" id="BJTG01000001">
    <property type="protein sequence ID" value="GEJ55796.1"/>
    <property type="molecule type" value="Genomic_DNA"/>
</dbReference>
<organism evidence="4 5">
    <name type="scientific">Anaeromyxobacter diazotrophicus</name>
    <dbReference type="NCBI Taxonomy" id="2590199"/>
    <lineage>
        <taxon>Bacteria</taxon>
        <taxon>Pseudomonadati</taxon>
        <taxon>Myxococcota</taxon>
        <taxon>Myxococcia</taxon>
        <taxon>Myxococcales</taxon>
        <taxon>Cystobacterineae</taxon>
        <taxon>Anaeromyxobacteraceae</taxon>
        <taxon>Anaeromyxobacter</taxon>
    </lineage>
</organism>
<feature type="short sequence motif" description="HXTX 1" evidence="2">
    <location>
        <begin position="46"/>
        <end position="49"/>
    </location>
</feature>
<name>A0A7I9VHC8_9BACT</name>
<dbReference type="InterPro" id="IPR014051">
    <property type="entry name" value="Phosphoesterase_HXTX"/>
</dbReference>
<dbReference type="InterPro" id="IPR004175">
    <property type="entry name" value="RNA_CPDase"/>
</dbReference>
<comment type="similarity">
    <text evidence="2">Belongs to the 2H phosphoesterase superfamily. ThpR family.</text>
</comment>
<accession>A0A7I9VHC8</accession>
<dbReference type="HAMAP" id="MF_01940">
    <property type="entry name" value="RNA_CPDase"/>
    <property type="match status" value="1"/>
</dbReference>
<protein>
    <recommendedName>
        <fullName evidence="2">RNA 2',3'-cyclic phosphodiesterase</fullName>
        <shortName evidence="2">RNA 2',3'-CPDase</shortName>
        <ecNumber evidence="2">3.1.4.58</ecNumber>
    </recommendedName>
</protein>
<feature type="short sequence motif" description="HXTX 2" evidence="2">
    <location>
        <begin position="133"/>
        <end position="136"/>
    </location>
</feature>
<reference evidence="5" key="1">
    <citation type="journal article" date="2020" name="Appl. Environ. Microbiol.">
        <title>Diazotrophic Anaeromyxobacter Isolates from Soils.</title>
        <authorList>
            <person name="Masuda Y."/>
            <person name="Yamanaka H."/>
            <person name="Xu Z.X."/>
            <person name="Shiratori Y."/>
            <person name="Aono T."/>
            <person name="Amachi S."/>
            <person name="Senoo K."/>
            <person name="Itoh H."/>
        </authorList>
    </citation>
    <scope>NUCLEOTIDE SEQUENCE [LARGE SCALE GENOMIC DNA]</scope>
    <source>
        <strain evidence="5">R267</strain>
    </source>
</reference>
<dbReference type="Gene3D" id="3.90.1140.10">
    <property type="entry name" value="Cyclic phosphodiesterase"/>
    <property type="match status" value="1"/>
</dbReference>
<comment type="function">
    <text evidence="2">Hydrolyzes RNA 2',3'-cyclic phosphodiester to an RNA 2'-phosphomonoester.</text>
</comment>
<dbReference type="SUPFAM" id="SSF55144">
    <property type="entry name" value="LigT-like"/>
    <property type="match status" value="1"/>
</dbReference>
<gene>
    <name evidence="4" type="ORF">AMYX_05370</name>
</gene>
<comment type="caution">
    <text evidence="4">The sequence shown here is derived from an EMBL/GenBank/DDBJ whole genome shotgun (WGS) entry which is preliminary data.</text>
</comment>
<feature type="active site" description="Proton acceptor" evidence="2">
    <location>
        <position position="133"/>
    </location>
</feature>
<evidence type="ECO:0000259" key="3">
    <source>
        <dbReference type="Pfam" id="PF02834"/>
    </source>
</evidence>
<feature type="active site" description="Proton donor" evidence="2">
    <location>
        <position position="46"/>
    </location>
</feature>
<dbReference type="RefSeq" id="WP_176062630.1">
    <property type="nucleotide sequence ID" value="NZ_BJTG01000001.1"/>
</dbReference>
<feature type="domain" description="Phosphoesterase HXTX" evidence="3">
    <location>
        <begin position="10"/>
        <end position="97"/>
    </location>
</feature>
<dbReference type="Pfam" id="PF02834">
    <property type="entry name" value="LigT_PEase"/>
    <property type="match status" value="2"/>
</dbReference>
<dbReference type="AlphaFoldDB" id="A0A7I9VHC8"/>
<feature type="domain" description="Phosphoesterase HXTX" evidence="3">
    <location>
        <begin position="106"/>
        <end position="182"/>
    </location>
</feature>
<proteinExistence type="inferred from homology"/>
<dbReference type="PANTHER" id="PTHR35561">
    <property type="entry name" value="RNA 2',3'-CYCLIC PHOSPHODIESTERASE"/>
    <property type="match status" value="1"/>
</dbReference>
<evidence type="ECO:0000256" key="1">
    <source>
        <dbReference type="ARBA" id="ARBA00022801"/>
    </source>
</evidence>
<dbReference type="NCBIfam" id="TIGR02258">
    <property type="entry name" value="2_5_ligase"/>
    <property type="match status" value="1"/>
</dbReference>
<dbReference type="PANTHER" id="PTHR35561:SF1">
    <property type="entry name" value="RNA 2',3'-CYCLIC PHOSPHODIESTERASE"/>
    <property type="match status" value="1"/>
</dbReference>
<keyword evidence="5" id="KW-1185">Reference proteome</keyword>
<dbReference type="InterPro" id="IPR009097">
    <property type="entry name" value="Cyclic_Pdiesterase"/>
</dbReference>
<sequence length="192" mass="20011">MNLRLFVALEPSELIHRRLAALQGELRRAAGGAAEQVKWVSPEGVHLTLQFLGAVPEERLPAIQGAVGRAAAGSAPLELAVAGAGAFPSARRARVLWAAVAGDVAPLAALVAALGRELAPLGFTPEERPFAAHLTLGRARDARGLPGLAAALAHAGGGTEARWRAAEVVLFRSHLSPHGARYEALYRAPLGR</sequence>
<dbReference type="GO" id="GO:0004113">
    <property type="term" value="F:2',3'-cyclic-nucleotide 3'-phosphodiesterase activity"/>
    <property type="evidence" value="ECO:0007669"/>
    <property type="project" value="InterPro"/>
</dbReference>
<evidence type="ECO:0000256" key="2">
    <source>
        <dbReference type="HAMAP-Rule" id="MF_01940"/>
    </source>
</evidence>
<keyword evidence="1 2" id="KW-0378">Hydrolase</keyword>
<dbReference type="EC" id="3.1.4.58" evidence="2"/>
<evidence type="ECO:0000313" key="5">
    <source>
        <dbReference type="Proteomes" id="UP000503640"/>
    </source>
</evidence>
<comment type="catalytic activity">
    <reaction evidence="2">
        <text>a 3'-end 2',3'-cyclophospho-ribonucleotide-RNA + H2O = a 3'-end 2'-phospho-ribonucleotide-RNA + H(+)</text>
        <dbReference type="Rhea" id="RHEA:11828"/>
        <dbReference type="Rhea" id="RHEA-COMP:10464"/>
        <dbReference type="Rhea" id="RHEA-COMP:17353"/>
        <dbReference type="ChEBI" id="CHEBI:15377"/>
        <dbReference type="ChEBI" id="CHEBI:15378"/>
        <dbReference type="ChEBI" id="CHEBI:83064"/>
        <dbReference type="ChEBI" id="CHEBI:173113"/>
        <dbReference type="EC" id="3.1.4.58"/>
    </reaction>
</comment>